<evidence type="ECO:0000256" key="2">
    <source>
        <dbReference type="ARBA" id="ARBA00012438"/>
    </source>
</evidence>
<evidence type="ECO:0000313" key="10">
    <source>
        <dbReference type="Proteomes" id="UP000182412"/>
    </source>
</evidence>
<evidence type="ECO:0000256" key="3">
    <source>
        <dbReference type="ARBA" id="ARBA00022679"/>
    </source>
</evidence>
<dbReference type="EC" id="2.7.13.3" evidence="2"/>
<dbReference type="SUPFAM" id="SSF55874">
    <property type="entry name" value="ATPase domain of HSP90 chaperone/DNA topoisomerase II/histidine kinase"/>
    <property type="match status" value="1"/>
</dbReference>
<dbReference type="PANTHER" id="PTHR24421">
    <property type="entry name" value="NITRATE/NITRITE SENSOR PROTEIN NARX-RELATED"/>
    <property type="match status" value="1"/>
</dbReference>
<feature type="coiled-coil region" evidence="6">
    <location>
        <begin position="121"/>
        <end position="148"/>
    </location>
</feature>
<dbReference type="GO" id="GO:0046983">
    <property type="term" value="F:protein dimerization activity"/>
    <property type="evidence" value="ECO:0007669"/>
    <property type="project" value="InterPro"/>
</dbReference>
<dbReference type="InterPro" id="IPR011712">
    <property type="entry name" value="Sig_transdc_His_kin_sub3_dim/P"/>
</dbReference>
<dbReference type="RefSeq" id="WP_074571958.1">
    <property type="nucleotide sequence ID" value="NZ_FNJQ01000010.1"/>
</dbReference>
<evidence type="ECO:0000256" key="7">
    <source>
        <dbReference type="SAM" id="MobiDB-lite"/>
    </source>
</evidence>
<feature type="coiled-coil region" evidence="6">
    <location>
        <begin position="43"/>
        <end position="88"/>
    </location>
</feature>
<keyword evidence="6" id="KW-0175">Coiled coil</keyword>
<dbReference type="InterPro" id="IPR003594">
    <property type="entry name" value="HATPase_dom"/>
</dbReference>
<protein>
    <recommendedName>
        <fullName evidence="2">histidine kinase</fullName>
        <ecNumber evidence="2">2.7.13.3</ecNumber>
    </recommendedName>
</protein>
<dbReference type="CDD" id="cd16917">
    <property type="entry name" value="HATPase_UhpB-NarQ-NarX-like"/>
    <property type="match status" value="1"/>
</dbReference>
<gene>
    <name evidence="9" type="ORF">SAMN05216366_1107</name>
</gene>
<evidence type="ECO:0000259" key="8">
    <source>
        <dbReference type="SMART" id="SM00387"/>
    </source>
</evidence>
<evidence type="ECO:0000256" key="4">
    <source>
        <dbReference type="ARBA" id="ARBA00022777"/>
    </source>
</evidence>
<evidence type="ECO:0000256" key="1">
    <source>
        <dbReference type="ARBA" id="ARBA00000085"/>
    </source>
</evidence>
<keyword evidence="3" id="KW-0808">Transferase</keyword>
<dbReference type="GO" id="GO:0000155">
    <property type="term" value="F:phosphorelay sensor kinase activity"/>
    <property type="evidence" value="ECO:0007669"/>
    <property type="project" value="InterPro"/>
</dbReference>
<evidence type="ECO:0000256" key="5">
    <source>
        <dbReference type="ARBA" id="ARBA00023012"/>
    </source>
</evidence>
<dbReference type="Pfam" id="PF02518">
    <property type="entry name" value="HATPase_c"/>
    <property type="match status" value="1"/>
</dbReference>
<dbReference type="EMBL" id="FNJQ01000010">
    <property type="protein sequence ID" value="SDP22179.1"/>
    <property type="molecule type" value="Genomic_DNA"/>
</dbReference>
<dbReference type="OrthoDB" id="9781904at2"/>
<reference evidence="9 10" key="1">
    <citation type="submission" date="2016-10" db="EMBL/GenBank/DDBJ databases">
        <authorList>
            <person name="de Groot N.N."/>
        </authorList>
    </citation>
    <scope>NUCLEOTIDE SEQUENCE [LARGE SCALE GENOMIC DNA]</scope>
    <source>
        <strain evidence="9 10">S137</strain>
    </source>
</reference>
<dbReference type="AlphaFoldDB" id="A0A1H0QZ35"/>
<dbReference type="InterPro" id="IPR008595">
    <property type="entry name" value="DegS"/>
</dbReference>
<dbReference type="Pfam" id="PF05384">
    <property type="entry name" value="DegS"/>
    <property type="match status" value="1"/>
</dbReference>
<proteinExistence type="predicted"/>
<keyword evidence="4 9" id="KW-0418">Kinase</keyword>
<dbReference type="SMART" id="SM00387">
    <property type="entry name" value="HATPase_c"/>
    <property type="match status" value="1"/>
</dbReference>
<accession>A0A1H0QZ35</accession>
<organism evidence="9 10">
    <name type="scientific">Selenomonas ruminantium</name>
    <dbReference type="NCBI Taxonomy" id="971"/>
    <lineage>
        <taxon>Bacteria</taxon>
        <taxon>Bacillati</taxon>
        <taxon>Bacillota</taxon>
        <taxon>Negativicutes</taxon>
        <taxon>Selenomonadales</taxon>
        <taxon>Selenomonadaceae</taxon>
        <taxon>Selenomonas</taxon>
    </lineage>
</organism>
<evidence type="ECO:0000313" key="9">
    <source>
        <dbReference type="EMBL" id="SDP22179.1"/>
    </source>
</evidence>
<dbReference type="GO" id="GO:0016020">
    <property type="term" value="C:membrane"/>
    <property type="evidence" value="ECO:0007669"/>
    <property type="project" value="InterPro"/>
</dbReference>
<dbReference type="InterPro" id="IPR050482">
    <property type="entry name" value="Sensor_HK_TwoCompSys"/>
</dbReference>
<dbReference type="Gene3D" id="3.30.565.10">
    <property type="entry name" value="Histidine kinase-like ATPase, C-terminal domain"/>
    <property type="match status" value="1"/>
</dbReference>
<comment type="catalytic activity">
    <reaction evidence="1">
        <text>ATP + protein L-histidine = ADP + protein N-phospho-L-histidine.</text>
        <dbReference type="EC" id="2.7.13.3"/>
    </reaction>
</comment>
<evidence type="ECO:0000256" key="6">
    <source>
        <dbReference type="SAM" id="Coils"/>
    </source>
</evidence>
<feature type="domain" description="Histidine kinase/HSP90-like ATPase" evidence="8">
    <location>
        <begin position="295"/>
        <end position="406"/>
    </location>
</feature>
<dbReference type="Proteomes" id="UP000182412">
    <property type="component" value="Unassembled WGS sequence"/>
</dbReference>
<name>A0A1H0QZ35_SELRU</name>
<feature type="region of interest" description="Disordered" evidence="7">
    <location>
        <begin position="400"/>
        <end position="427"/>
    </location>
</feature>
<keyword evidence="5" id="KW-0902">Two-component regulatory system</keyword>
<dbReference type="PANTHER" id="PTHR24421:SF55">
    <property type="entry name" value="SENSOR HISTIDINE KINASE YDFH"/>
    <property type="match status" value="1"/>
</dbReference>
<dbReference type="Gene3D" id="1.20.5.1930">
    <property type="match status" value="1"/>
</dbReference>
<dbReference type="Pfam" id="PF07730">
    <property type="entry name" value="HisKA_3"/>
    <property type="match status" value="1"/>
</dbReference>
<sequence length="427" mass="47815">MADQHSGSLPPELGGLQAQSLKKILNNTISTIESNKSQIFEIYETARSEVESSRKLLADLKEQARQTIERVDELAKKEQQEKQKLVKVSSNFQDYSEEKVRESYEAVKNVQVSLGVEREKEANLRAQRDKLEVRLRNLQTMLAQAEHLALAVGSVLSYLSTQVNGVIWKIEAVQKEKFIGARIIKAQEEERYRISREMHDGPAQDLANLIFQASIAEKLVDYDPDEAKRTLQELRQQMRDCLGSVREVIFDMRPMALDDLGLVAALNQLIGRMASRGILAIDFSVDGTVYELPKHVEIAIFRIVQEALNNIKHHAETEAARVRLLFSPVAVSVLIEDNGKGFDPEARAEVTDEEDGEPAAEDAAGVHHHFGLMGMRERAKIIGAELAITSAVGEGTRVHLRVPNRESQQNTKDVKVVNTPNKKGRGK</sequence>
<dbReference type="InterPro" id="IPR036890">
    <property type="entry name" value="HATPase_C_sf"/>
</dbReference>